<feature type="compositionally biased region" description="Polar residues" evidence="10">
    <location>
        <begin position="274"/>
        <end position="283"/>
    </location>
</feature>
<evidence type="ECO:0000256" key="3">
    <source>
        <dbReference type="ARBA" id="ARBA00022737"/>
    </source>
</evidence>
<dbReference type="STRING" id="5353.A0A1Q3E3E1"/>
<feature type="compositionally biased region" description="Polar residues" evidence="10">
    <location>
        <begin position="100"/>
        <end position="109"/>
    </location>
</feature>
<name>A0A1Q3E3E1_LENED</name>
<dbReference type="GO" id="GO:0008270">
    <property type="term" value="F:zinc ion binding"/>
    <property type="evidence" value="ECO:0007669"/>
    <property type="project" value="UniProtKB-KW"/>
</dbReference>
<dbReference type="SMART" id="SM00355">
    <property type="entry name" value="ZnF_C2H2"/>
    <property type="match status" value="2"/>
</dbReference>
<reference evidence="12 13" key="2">
    <citation type="submission" date="2017-02" db="EMBL/GenBank/DDBJ databases">
        <title>A genome survey and senescence transcriptome analysis in Lentinula edodes.</title>
        <authorList>
            <person name="Sakamoto Y."/>
            <person name="Nakade K."/>
            <person name="Sato S."/>
            <person name="Yoshida Y."/>
            <person name="Miyazaki K."/>
            <person name="Natsume S."/>
            <person name="Konno N."/>
        </authorList>
    </citation>
    <scope>NUCLEOTIDE SEQUENCE [LARGE SCALE GENOMIC DNA]</scope>
    <source>
        <strain evidence="12 13">NBRC 111202</strain>
    </source>
</reference>
<evidence type="ECO:0000259" key="11">
    <source>
        <dbReference type="PROSITE" id="PS50157"/>
    </source>
</evidence>
<keyword evidence="7" id="KW-0804">Transcription</keyword>
<dbReference type="GO" id="GO:0000978">
    <property type="term" value="F:RNA polymerase II cis-regulatory region sequence-specific DNA binding"/>
    <property type="evidence" value="ECO:0007669"/>
    <property type="project" value="TreeGrafter"/>
</dbReference>
<comment type="subcellular location">
    <subcellularLocation>
        <location evidence="1">Nucleus</location>
    </subcellularLocation>
</comment>
<feature type="region of interest" description="Disordered" evidence="10">
    <location>
        <begin position="43"/>
        <end position="109"/>
    </location>
</feature>
<dbReference type="InterPro" id="IPR036236">
    <property type="entry name" value="Znf_C2H2_sf"/>
</dbReference>
<dbReference type="PANTHER" id="PTHR47428">
    <property type="entry name" value="REGULATORY PROTEIN MIG1-RELATED"/>
    <property type="match status" value="1"/>
</dbReference>
<keyword evidence="3" id="KW-0677">Repeat</keyword>
<evidence type="ECO:0000256" key="6">
    <source>
        <dbReference type="ARBA" id="ARBA00023015"/>
    </source>
</evidence>
<keyword evidence="8" id="KW-0539">Nucleus</keyword>
<dbReference type="PROSITE" id="PS00354">
    <property type="entry name" value="HMGI_Y"/>
    <property type="match status" value="1"/>
</dbReference>
<keyword evidence="13" id="KW-1185">Reference proteome</keyword>
<feature type="compositionally biased region" description="Polar residues" evidence="10">
    <location>
        <begin position="376"/>
        <end position="424"/>
    </location>
</feature>
<feature type="domain" description="C2H2-type" evidence="11">
    <location>
        <begin position="509"/>
        <end position="534"/>
    </location>
</feature>
<dbReference type="Gene3D" id="3.30.160.60">
    <property type="entry name" value="Classic Zinc Finger"/>
    <property type="match status" value="2"/>
</dbReference>
<feature type="region of interest" description="Disordered" evidence="10">
    <location>
        <begin position="342"/>
        <end position="457"/>
    </location>
</feature>
<evidence type="ECO:0000256" key="7">
    <source>
        <dbReference type="ARBA" id="ARBA00023163"/>
    </source>
</evidence>
<evidence type="ECO:0000256" key="8">
    <source>
        <dbReference type="ARBA" id="ARBA00023242"/>
    </source>
</evidence>
<dbReference type="EMBL" id="BDGU01000070">
    <property type="protein sequence ID" value="GAW01681.1"/>
    <property type="molecule type" value="Genomic_DNA"/>
</dbReference>
<dbReference type="InterPro" id="IPR013087">
    <property type="entry name" value="Znf_C2H2_type"/>
</dbReference>
<feature type="compositionally biased region" description="Polar residues" evidence="10">
    <location>
        <begin position="44"/>
        <end position="67"/>
    </location>
</feature>
<feature type="region of interest" description="Disordered" evidence="10">
    <location>
        <begin position="195"/>
        <end position="309"/>
    </location>
</feature>
<organism evidence="12 13">
    <name type="scientific">Lentinula edodes</name>
    <name type="common">Shiitake mushroom</name>
    <name type="synonym">Lentinus edodes</name>
    <dbReference type="NCBI Taxonomy" id="5353"/>
    <lineage>
        <taxon>Eukaryota</taxon>
        <taxon>Fungi</taxon>
        <taxon>Dikarya</taxon>
        <taxon>Basidiomycota</taxon>
        <taxon>Agaricomycotina</taxon>
        <taxon>Agaricomycetes</taxon>
        <taxon>Agaricomycetidae</taxon>
        <taxon>Agaricales</taxon>
        <taxon>Marasmiineae</taxon>
        <taxon>Omphalotaceae</taxon>
        <taxon>Lentinula</taxon>
    </lineage>
</organism>
<keyword evidence="2" id="KW-0479">Metal-binding</keyword>
<dbReference type="PROSITE" id="PS00028">
    <property type="entry name" value="ZINC_FINGER_C2H2_1"/>
    <property type="match status" value="2"/>
</dbReference>
<feature type="compositionally biased region" description="Polar residues" evidence="10">
    <location>
        <begin position="293"/>
        <end position="309"/>
    </location>
</feature>
<keyword evidence="5" id="KW-0862">Zinc</keyword>
<gene>
    <name evidence="12" type="ORF">LENED_003289</name>
</gene>
<sequence>MNDNKNHTLQSAQYPETHYTYSHPVLSPIGYHLDLSAVQPLAASPSSEGTISPTSHSEIYASSQHSSIGIPAPGNPLSWSHPAPGTGLPDELNSPKPSPVQYTSHLPYPHSSSGLNTPFMSVVHSPATGSPALHMSTFLPEQAFSAYPERPLTHIDPPREQYVNMSDVASLGGDASSMHRYPSPHALESNRFSSANFGLGSQEDFQGTSRRGNKRTRAHDSLEVEAPAVKRPRGRPRKDFLLRVKSKIQSRTGAGIENVESDEEIGGDGDSDSYVPSRSTSPPFQDRRKRMSDSSYESSASGNSLNRNSTRATFSLRQFEELSSLSPTDIAAAKGLAQFDFTHGGGSGHSNPGPTSSVAKKSRGRKVPVDGGAMTNVHTSGAPSAEPSFNLNSPNLYTLPDPSNSTGGDDSTSQYEGGSHSQYANYEGSWPSYPQASSVGETSAPKQGRPPARGRYANNTEVRVVSGGIKKATGDRRYVCTAPECGKCFVRGEHLKRHVRSLHSWEKPHKCLHPGCNKSFSRRDNLGQHARVHL</sequence>
<dbReference type="GO" id="GO:0005737">
    <property type="term" value="C:cytoplasm"/>
    <property type="evidence" value="ECO:0007669"/>
    <property type="project" value="TreeGrafter"/>
</dbReference>
<evidence type="ECO:0000313" key="13">
    <source>
        <dbReference type="Proteomes" id="UP000188533"/>
    </source>
</evidence>
<evidence type="ECO:0000256" key="9">
    <source>
        <dbReference type="PROSITE-ProRule" id="PRU00042"/>
    </source>
</evidence>
<feature type="domain" description="C2H2-type" evidence="11">
    <location>
        <begin position="478"/>
        <end position="508"/>
    </location>
</feature>
<accession>A0A1Q3E3E1</accession>
<keyword evidence="6" id="KW-0805">Transcription regulation</keyword>
<proteinExistence type="predicted"/>
<dbReference type="GO" id="GO:0005634">
    <property type="term" value="C:nucleus"/>
    <property type="evidence" value="ECO:0007669"/>
    <property type="project" value="UniProtKB-SubCell"/>
</dbReference>
<evidence type="ECO:0000256" key="5">
    <source>
        <dbReference type="ARBA" id="ARBA00022833"/>
    </source>
</evidence>
<dbReference type="GO" id="GO:0000433">
    <property type="term" value="P:carbon catabolite repression of transcription from RNA polymerase II promoter by glucose"/>
    <property type="evidence" value="ECO:0007669"/>
    <property type="project" value="TreeGrafter"/>
</dbReference>
<dbReference type="AlphaFoldDB" id="A0A1Q3E3E1"/>
<dbReference type="Proteomes" id="UP000188533">
    <property type="component" value="Unassembled WGS sequence"/>
</dbReference>
<evidence type="ECO:0000256" key="4">
    <source>
        <dbReference type="ARBA" id="ARBA00022771"/>
    </source>
</evidence>
<comment type="caution">
    <text evidence="12">The sequence shown here is derived from an EMBL/GenBank/DDBJ whole genome shotgun (WGS) entry which is preliminary data.</text>
</comment>
<dbReference type="Pfam" id="PF00096">
    <property type="entry name" value="zf-C2H2"/>
    <property type="match status" value="2"/>
</dbReference>
<keyword evidence="4 9" id="KW-0863">Zinc-finger</keyword>
<feature type="compositionally biased region" description="Polar residues" evidence="10">
    <location>
        <begin position="432"/>
        <end position="445"/>
    </location>
</feature>
<evidence type="ECO:0000256" key="2">
    <source>
        <dbReference type="ARBA" id="ARBA00022723"/>
    </source>
</evidence>
<dbReference type="InterPro" id="IPR000637">
    <property type="entry name" value="HMGI/Y_DNA-bd_CS"/>
</dbReference>
<dbReference type="PROSITE" id="PS50157">
    <property type="entry name" value="ZINC_FINGER_C2H2_2"/>
    <property type="match status" value="2"/>
</dbReference>
<dbReference type="SUPFAM" id="SSF57667">
    <property type="entry name" value="beta-beta-alpha zinc fingers"/>
    <property type="match status" value="2"/>
</dbReference>
<dbReference type="InterPro" id="IPR051007">
    <property type="entry name" value="creA/MIG_C2H2-ZnF"/>
</dbReference>
<evidence type="ECO:0000313" key="12">
    <source>
        <dbReference type="EMBL" id="GAW01681.1"/>
    </source>
</evidence>
<evidence type="ECO:0000256" key="1">
    <source>
        <dbReference type="ARBA" id="ARBA00004123"/>
    </source>
</evidence>
<feature type="compositionally biased region" description="Acidic residues" evidence="10">
    <location>
        <begin position="259"/>
        <end position="271"/>
    </location>
</feature>
<evidence type="ECO:0000256" key="10">
    <source>
        <dbReference type="SAM" id="MobiDB-lite"/>
    </source>
</evidence>
<protein>
    <recommendedName>
        <fullName evidence="11">C2H2-type domain-containing protein</fullName>
    </recommendedName>
</protein>
<dbReference type="PANTHER" id="PTHR47428:SF2">
    <property type="entry name" value="ZINC FINGER PROTEIN RSV1"/>
    <property type="match status" value="1"/>
</dbReference>
<reference evidence="12 13" key="1">
    <citation type="submission" date="2016-08" db="EMBL/GenBank/DDBJ databases">
        <authorList>
            <consortium name="Lentinula edodes genome sequencing consortium"/>
            <person name="Sakamoto Y."/>
            <person name="Nakade K."/>
            <person name="Sato S."/>
            <person name="Yoshida Y."/>
            <person name="Miyazaki K."/>
            <person name="Natsume S."/>
            <person name="Konno N."/>
        </authorList>
    </citation>
    <scope>NUCLEOTIDE SEQUENCE [LARGE SCALE GENOMIC DNA]</scope>
    <source>
        <strain evidence="12 13">NBRC 111202</strain>
    </source>
</reference>